<dbReference type="EMBL" id="MU001493">
    <property type="protein sequence ID" value="KAF2450838.1"/>
    <property type="molecule type" value="Genomic_DNA"/>
</dbReference>
<dbReference type="Proteomes" id="UP000799764">
    <property type="component" value="Unassembled WGS sequence"/>
</dbReference>
<keyword evidence="3" id="KW-1185">Reference proteome</keyword>
<dbReference type="Pfam" id="PF04261">
    <property type="entry name" value="Dyp_perox_N"/>
    <property type="match status" value="1"/>
</dbReference>
<dbReference type="AlphaFoldDB" id="A0A9P4PWY0"/>
<accession>A0A9P4PWY0</accession>
<feature type="domain" description="Dyp-type peroxidase N-terminal" evidence="1">
    <location>
        <begin position="5"/>
        <end position="69"/>
    </location>
</feature>
<dbReference type="SUPFAM" id="SSF54909">
    <property type="entry name" value="Dimeric alpha+beta barrel"/>
    <property type="match status" value="1"/>
</dbReference>
<sequence length="133" mass="14729">MRVRARRIHEGVRSSLASVADITKNVGIRDLSVSFAVTAGIGGCVWDRIYDTPRPTELRPFKKIKGGDTLNFEFERQLMDALGNSVTLVDDTAGSRYFDVRDLLGFVNSTAIPTRVAIIVLMVEEDIKAIRGM</sequence>
<evidence type="ECO:0000313" key="2">
    <source>
        <dbReference type="EMBL" id="KAF2450838.1"/>
    </source>
</evidence>
<evidence type="ECO:0000313" key="3">
    <source>
        <dbReference type="Proteomes" id="UP000799764"/>
    </source>
</evidence>
<organism evidence="2 3">
    <name type="scientific">Karstenula rhodostoma CBS 690.94</name>
    <dbReference type="NCBI Taxonomy" id="1392251"/>
    <lineage>
        <taxon>Eukaryota</taxon>
        <taxon>Fungi</taxon>
        <taxon>Dikarya</taxon>
        <taxon>Ascomycota</taxon>
        <taxon>Pezizomycotina</taxon>
        <taxon>Dothideomycetes</taxon>
        <taxon>Pleosporomycetidae</taxon>
        <taxon>Pleosporales</taxon>
        <taxon>Massarineae</taxon>
        <taxon>Didymosphaeriaceae</taxon>
        <taxon>Karstenula</taxon>
    </lineage>
</organism>
<evidence type="ECO:0000259" key="1">
    <source>
        <dbReference type="Pfam" id="PF04261"/>
    </source>
</evidence>
<dbReference type="InterPro" id="IPR011008">
    <property type="entry name" value="Dimeric_a/b-barrel"/>
</dbReference>
<reference evidence="2" key="1">
    <citation type="journal article" date="2020" name="Stud. Mycol.">
        <title>101 Dothideomycetes genomes: a test case for predicting lifestyles and emergence of pathogens.</title>
        <authorList>
            <person name="Haridas S."/>
            <person name="Albert R."/>
            <person name="Binder M."/>
            <person name="Bloem J."/>
            <person name="Labutti K."/>
            <person name="Salamov A."/>
            <person name="Andreopoulos B."/>
            <person name="Baker S."/>
            <person name="Barry K."/>
            <person name="Bills G."/>
            <person name="Bluhm B."/>
            <person name="Cannon C."/>
            <person name="Castanera R."/>
            <person name="Culley D."/>
            <person name="Daum C."/>
            <person name="Ezra D."/>
            <person name="Gonzalez J."/>
            <person name="Henrissat B."/>
            <person name="Kuo A."/>
            <person name="Liang C."/>
            <person name="Lipzen A."/>
            <person name="Lutzoni F."/>
            <person name="Magnuson J."/>
            <person name="Mondo S."/>
            <person name="Nolan M."/>
            <person name="Ohm R."/>
            <person name="Pangilinan J."/>
            <person name="Park H.-J."/>
            <person name="Ramirez L."/>
            <person name="Alfaro M."/>
            <person name="Sun H."/>
            <person name="Tritt A."/>
            <person name="Yoshinaga Y."/>
            <person name="Zwiers L.-H."/>
            <person name="Turgeon B."/>
            <person name="Goodwin S."/>
            <person name="Spatafora J."/>
            <person name="Crous P."/>
            <person name="Grigoriev I."/>
        </authorList>
    </citation>
    <scope>NUCLEOTIDE SEQUENCE</scope>
    <source>
        <strain evidence="2">CBS 690.94</strain>
    </source>
</reference>
<gene>
    <name evidence="2" type="ORF">P171DRAFT_479903</name>
</gene>
<comment type="caution">
    <text evidence="2">The sequence shown here is derived from an EMBL/GenBank/DDBJ whole genome shotgun (WGS) entry which is preliminary data.</text>
</comment>
<name>A0A9P4PWY0_9PLEO</name>
<dbReference type="OrthoDB" id="76259at2759"/>
<proteinExistence type="predicted"/>
<dbReference type="InterPro" id="IPR048327">
    <property type="entry name" value="Dyp_perox_N"/>
</dbReference>
<protein>
    <recommendedName>
        <fullName evidence="1">Dyp-type peroxidase N-terminal domain-containing protein</fullName>
    </recommendedName>
</protein>